<feature type="domain" description="SMP-30/Gluconolactonase/LRE-like region" evidence="16">
    <location>
        <begin position="13"/>
        <end position="254"/>
    </location>
</feature>
<evidence type="ECO:0000256" key="1">
    <source>
        <dbReference type="ARBA" id="ARBA00001589"/>
    </source>
</evidence>
<dbReference type="PRINTS" id="PR01791">
    <property type="entry name" value="REGUCALCIN"/>
</dbReference>
<feature type="binding site" evidence="15">
    <location>
        <position position="15"/>
    </location>
    <ligand>
        <name>a divalent metal cation</name>
        <dbReference type="ChEBI" id="CHEBI:60240"/>
    </ligand>
</feature>
<accession>A0A6N9SXA9</accession>
<dbReference type="InterPro" id="IPR011042">
    <property type="entry name" value="6-blade_b-propeller_TolB-like"/>
</dbReference>
<dbReference type="GO" id="GO:0030234">
    <property type="term" value="F:enzyme regulator activity"/>
    <property type="evidence" value="ECO:0007669"/>
    <property type="project" value="InterPro"/>
</dbReference>
<comment type="subcellular location">
    <subcellularLocation>
        <location evidence="5">Cytoplasm</location>
    </subcellularLocation>
</comment>
<keyword evidence="15" id="KW-0862">Zinc</keyword>
<feature type="binding site" evidence="15">
    <location>
        <position position="100"/>
    </location>
    <ligand>
        <name>substrate</name>
    </ligand>
</feature>
<dbReference type="GO" id="GO:0005737">
    <property type="term" value="C:cytoplasm"/>
    <property type="evidence" value="ECO:0007669"/>
    <property type="project" value="UniProtKB-SubCell"/>
</dbReference>
<evidence type="ECO:0000256" key="14">
    <source>
        <dbReference type="PIRSR" id="PIRSR605511-1"/>
    </source>
</evidence>
<evidence type="ECO:0000256" key="3">
    <source>
        <dbReference type="ARBA" id="ARBA00001936"/>
    </source>
</evidence>
<dbReference type="PRINTS" id="PR01790">
    <property type="entry name" value="SMP30FAMILY"/>
</dbReference>
<comment type="similarity">
    <text evidence="6">Belongs to the SMP-30/CGR1 family.</text>
</comment>
<dbReference type="InterPro" id="IPR008367">
    <property type="entry name" value="Regucalcin"/>
</dbReference>
<keyword evidence="10 15" id="KW-0479">Metal-binding</keyword>
<keyword evidence="12" id="KW-0106">Calcium</keyword>
<protein>
    <recommendedName>
        <fullName evidence="8">Regucalcin</fullName>
        <ecNumber evidence="7">3.1.1.17</ecNumber>
    </recommendedName>
    <alternativeName>
        <fullName evidence="13">Gluconolactonase</fullName>
    </alternativeName>
</protein>
<dbReference type="PANTHER" id="PTHR10907">
    <property type="entry name" value="REGUCALCIN"/>
    <property type="match status" value="1"/>
</dbReference>
<feature type="active site" description="Proton donor/acceptor" evidence="14">
    <location>
        <position position="196"/>
    </location>
</feature>
<comment type="caution">
    <text evidence="17">The sequence shown here is derived from an EMBL/GenBank/DDBJ whole genome shotgun (WGS) entry which is preliminary data.</text>
</comment>
<gene>
    <name evidence="17" type="ORF">GTK09_04520</name>
</gene>
<feature type="binding site" evidence="15">
    <location>
        <position position="196"/>
    </location>
    <ligand>
        <name>a divalent metal cation</name>
        <dbReference type="ChEBI" id="CHEBI:60240"/>
    </ligand>
</feature>
<comment type="cofactor">
    <cofactor evidence="15">
        <name>Zn(2+)</name>
        <dbReference type="ChEBI" id="CHEBI:29105"/>
    </cofactor>
    <text evidence="15">Binds 1 divalent metal cation per subunit.</text>
</comment>
<dbReference type="GO" id="GO:0019853">
    <property type="term" value="P:L-ascorbic acid biosynthetic process"/>
    <property type="evidence" value="ECO:0007669"/>
    <property type="project" value="TreeGrafter"/>
</dbReference>
<evidence type="ECO:0000256" key="12">
    <source>
        <dbReference type="ARBA" id="ARBA00022837"/>
    </source>
</evidence>
<comment type="cofactor">
    <cofactor evidence="4">
        <name>Mg(2+)</name>
        <dbReference type="ChEBI" id="CHEBI:18420"/>
    </cofactor>
</comment>
<evidence type="ECO:0000256" key="8">
    <source>
        <dbReference type="ARBA" id="ARBA00016808"/>
    </source>
</evidence>
<evidence type="ECO:0000256" key="5">
    <source>
        <dbReference type="ARBA" id="ARBA00004496"/>
    </source>
</evidence>
<dbReference type="EMBL" id="JAAAMG010000002">
    <property type="protein sequence ID" value="NDW03684.1"/>
    <property type="molecule type" value="Genomic_DNA"/>
</dbReference>
<comment type="cofactor">
    <cofactor evidence="3">
        <name>Mn(2+)</name>
        <dbReference type="ChEBI" id="CHEBI:29035"/>
    </cofactor>
</comment>
<dbReference type="InterPro" id="IPR005511">
    <property type="entry name" value="SMP-30"/>
</dbReference>
<dbReference type="SUPFAM" id="SSF63829">
    <property type="entry name" value="Calcium-dependent phosphotriesterase"/>
    <property type="match status" value="1"/>
</dbReference>
<organism evidence="17 18">
    <name type="scientific">Jiella pacifica</name>
    <dbReference type="NCBI Taxonomy" id="2696469"/>
    <lineage>
        <taxon>Bacteria</taxon>
        <taxon>Pseudomonadati</taxon>
        <taxon>Pseudomonadota</taxon>
        <taxon>Alphaproteobacteria</taxon>
        <taxon>Hyphomicrobiales</taxon>
        <taxon>Aurantimonadaceae</taxon>
        <taxon>Jiella</taxon>
    </lineage>
</organism>
<feature type="binding site" evidence="15">
    <location>
        <position position="98"/>
    </location>
    <ligand>
        <name>substrate</name>
    </ligand>
</feature>
<reference evidence="17 18" key="1">
    <citation type="submission" date="2020-01" db="EMBL/GenBank/DDBJ databases">
        <title>Jiella pacifica sp. nov.</title>
        <authorList>
            <person name="Xue Z."/>
            <person name="Zhu S."/>
            <person name="Chen J."/>
            <person name="Yang J."/>
        </authorList>
    </citation>
    <scope>NUCLEOTIDE SEQUENCE [LARGE SCALE GENOMIC DNA]</scope>
    <source>
        <strain evidence="17 18">40Bstr34</strain>
    </source>
</reference>
<evidence type="ECO:0000256" key="11">
    <source>
        <dbReference type="ARBA" id="ARBA00022801"/>
    </source>
</evidence>
<evidence type="ECO:0000313" key="18">
    <source>
        <dbReference type="Proteomes" id="UP000469011"/>
    </source>
</evidence>
<evidence type="ECO:0000256" key="2">
    <source>
        <dbReference type="ARBA" id="ARBA00001913"/>
    </source>
</evidence>
<evidence type="ECO:0000259" key="16">
    <source>
        <dbReference type="Pfam" id="PF08450"/>
    </source>
</evidence>
<dbReference type="PANTHER" id="PTHR10907:SF47">
    <property type="entry name" value="REGUCALCIN"/>
    <property type="match status" value="1"/>
</dbReference>
<dbReference type="Gene3D" id="2.120.10.30">
    <property type="entry name" value="TolB, C-terminal domain"/>
    <property type="match status" value="1"/>
</dbReference>
<dbReference type="GO" id="GO:0005509">
    <property type="term" value="F:calcium ion binding"/>
    <property type="evidence" value="ECO:0007669"/>
    <property type="project" value="InterPro"/>
</dbReference>
<evidence type="ECO:0000256" key="15">
    <source>
        <dbReference type="PIRSR" id="PIRSR605511-2"/>
    </source>
</evidence>
<dbReference type="GO" id="GO:0004341">
    <property type="term" value="F:gluconolactonase activity"/>
    <property type="evidence" value="ECO:0007669"/>
    <property type="project" value="UniProtKB-EC"/>
</dbReference>
<dbReference type="AlphaFoldDB" id="A0A6N9SXA9"/>
<evidence type="ECO:0000256" key="10">
    <source>
        <dbReference type="ARBA" id="ARBA00022723"/>
    </source>
</evidence>
<feature type="binding site" evidence="15">
    <location>
        <position position="118"/>
    </location>
    <ligand>
        <name>substrate</name>
    </ligand>
</feature>
<dbReference type="EC" id="3.1.1.17" evidence="7"/>
<dbReference type="InterPro" id="IPR013658">
    <property type="entry name" value="SGL"/>
</dbReference>
<comment type="catalytic activity">
    <reaction evidence="1">
        <text>D-glucono-1,5-lactone + H2O = D-gluconate + H(+)</text>
        <dbReference type="Rhea" id="RHEA:10440"/>
        <dbReference type="ChEBI" id="CHEBI:15377"/>
        <dbReference type="ChEBI" id="CHEBI:15378"/>
        <dbReference type="ChEBI" id="CHEBI:16217"/>
        <dbReference type="ChEBI" id="CHEBI:18391"/>
        <dbReference type="EC" id="3.1.1.17"/>
    </reaction>
</comment>
<evidence type="ECO:0000313" key="17">
    <source>
        <dbReference type="EMBL" id="NDW03684.1"/>
    </source>
</evidence>
<evidence type="ECO:0000256" key="4">
    <source>
        <dbReference type="ARBA" id="ARBA00001946"/>
    </source>
</evidence>
<evidence type="ECO:0000256" key="9">
    <source>
        <dbReference type="ARBA" id="ARBA00022490"/>
    </source>
</evidence>
<proteinExistence type="inferred from homology"/>
<sequence length="289" mass="31742">MRIELLNDQRDSLGEGPLWDVAEQRLYWIDSYGPAVYSCDARGGDRKSWRVPEPIGSLALREKGGAIVALRSGFFTLDFDTGAVERIAQTQPGELRPRLNDGKVDRQGRFLAGSMDFEESDPVGALFRLDPDLSVHELDRGIVCSNGPCFSPDGGTLYFADTGRRVIYAYDYDTGTGAVRSRRVFASFEGMRGLPDGATVDAEGFVWSVEVYSGRLVRFDPNGVIDRIVNLPVESTTSLTFGGPELDVVYVTSMARPYQGSYHRHREAGGLFAVTGLGVRGLPEPRFLG</sequence>
<evidence type="ECO:0000256" key="6">
    <source>
        <dbReference type="ARBA" id="ARBA00008853"/>
    </source>
</evidence>
<dbReference type="Proteomes" id="UP000469011">
    <property type="component" value="Unassembled WGS sequence"/>
</dbReference>
<name>A0A6N9SXA9_9HYPH</name>
<comment type="cofactor">
    <cofactor evidence="2">
        <name>Ca(2+)</name>
        <dbReference type="ChEBI" id="CHEBI:29108"/>
    </cofactor>
</comment>
<dbReference type="Pfam" id="PF08450">
    <property type="entry name" value="SGL"/>
    <property type="match status" value="1"/>
</dbReference>
<keyword evidence="9" id="KW-0963">Cytoplasm</keyword>
<keyword evidence="11" id="KW-0378">Hydrolase</keyword>
<feature type="binding site" evidence="15">
    <location>
        <position position="146"/>
    </location>
    <ligand>
        <name>a divalent metal cation</name>
        <dbReference type="ChEBI" id="CHEBI:60240"/>
    </ligand>
</feature>
<keyword evidence="18" id="KW-1185">Reference proteome</keyword>
<evidence type="ECO:0000256" key="7">
    <source>
        <dbReference type="ARBA" id="ARBA00013227"/>
    </source>
</evidence>
<evidence type="ECO:0000256" key="13">
    <source>
        <dbReference type="ARBA" id="ARBA00032464"/>
    </source>
</evidence>